<gene>
    <name evidence="14" type="ORF">SAMN05216382_2068</name>
</gene>
<dbReference type="EC" id="1.11.1.24" evidence="3"/>
<keyword evidence="8" id="KW-0676">Redox-active center</keyword>
<dbReference type="PANTHER" id="PTHR42801">
    <property type="entry name" value="THIOREDOXIN-DEPENDENT PEROXIDE REDUCTASE"/>
    <property type="match status" value="1"/>
</dbReference>
<dbReference type="GO" id="GO:0005737">
    <property type="term" value="C:cytoplasm"/>
    <property type="evidence" value="ECO:0007669"/>
    <property type="project" value="TreeGrafter"/>
</dbReference>
<evidence type="ECO:0000259" key="13">
    <source>
        <dbReference type="PROSITE" id="PS51352"/>
    </source>
</evidence>
<evidence type="ECO:0000256" key="12">
    <source>
        <dbReference type="ARBA" id="ARBA00049091"/>
    </source>
</evidence>
<evidence type="ECO:0000256" key="8">
    <source>
        <dbReference type="ARBA" id="ARBA00023284"/>
    </source>
</evidence>
<keyword evidence="4" id="KW-0575">Peroxidase</keyword>
<dbReference type="InterPro" id="IPR013766">
    <property type="entry name" value="Thioredoxin_domain"/>
</dbReference>
<dbReference type="InterPro" id="IPR036249">
    <property type="entry name" value="Thioredoxin-like_sf"/>
</dbReference>
<dbReference type="InterPro" id="IPR000866">
    <property type="entry name" value="AhpC/TSA"/>
</dbReference>
<dbReference type="InterPro" id="IPR050924">
    <property type="entry name" value="Peroxiredoxin_BCP/PrxQ"/>
</dbReference>
<organism evidence="14 15">
    <name type="scientific">Sphingomonas palmae</name>
    <dbReference type="NCBI Taxonomy" id="1855283"/>
    <lineage>
        <taxon>Bacteria</taxon>
        <taxon>Pseudomonadati</taxon>
        <taxon>Pseudomonadota</taxon>
        <taxon>Alphaproteobacteria</taxon>
        <taxon>Sphingomonadales</taxon>
        <taxon>Sphingomonadaceae</taxon>
        <taxon>Sphingomonas</taxon>
    </lineage>
</organism>
<dbReference type="PROSITE" id="PS51352">
    <property type="entry name" value="THIOREDOXIN_2"/>
    <property type="match status" value="1"/>
</dbReference>
<keyword evidence="5" id="KW-0049">Antioxidant</keyword>
<dbReference type="Gene3D" id="3.40.30.10">
    <property type="entry name" value="Glutaredoxin"/>
    <property type="match status" value="1"/>
</dbReference>
<dbReference type="RefSeq" id="WP_093005901.1">
    <property type="nucleotide sequence ID" value="NZ_FNZZ01000003.1"/>
</dbReference>
<proteinExistence type="inferred from homology"/>
<dbReference type="EMBL" id="FNZZ01000003">
    <property type="protein sequence ID" value="SEL44560.1"/>
    <property type="molecule type" value="Genomic_DNA"/>
</dbReference>
<dbReference type="FunFam" id="3.40.30.10:FF:000007">
    <property type="entry name" value="Thioredoxin-dependent thiol peroxidase"/>
    <property type="match status" value="1"/>
</dbReference>
<keyword evidence="6" id="KW-0560">Oxidoreductase</keyword>
<comment type="similarity">
    <text evidence="10">Belongs to the peroxiredoxin family. BCP/PrxQ subfamily.</text>
</comment>
<evidence type="ECO:0000256" key="10">
    <source>
        <dbReference type="ARBA" id="ARBA00038489"/>
    </source>
</evidence>
<dbReference type="CDD" id="cd03017">
    <property type="entry name" value="PRX_BCP"/>
    <property type="match status" value="1"/>
</dbReference>
<evidence type="ECO:0000256" key="4">
    <source>
        <dbReference type="ARBA" id="ARBA00022559"/>
    </source>
</evidence>
<dbReference type="OrthoDB" id="9812811at2"/>
<dbReference type="AlphaFoldDB" id="A0A1H7Q8Z0"/>
<keyword evidence="7" id="KW-1015">Disulfide bond</keyword>
<feature type="domain" description="Thioredoxin" evidence="13">
    <location>
        <begin position="1"/>
        <end position="148"/>
    </location>
</feature>
<evidence type="ECO:0000256" key="7">
    <source>
        <dbReference type="ARBA" id="ARBA00023157"/>
    </source>
</evidence>
<dbReference type="Proteomes" id="UP000199214">
    <property type="component" value="Unassembled WGS sequence"/>
</dbReference>
<dbReference type="Pfam" id="PF00578">
    <property type="entry name" value="AhpC-TSA"/>
    <property type="match status" value="1"/>
</dbReference>
<dbReference type="SUPFAM" id="SSF52833">
    <property type="entry name" value="Thioredoxin-like"/>
    <property type="match status" value="1"/>
</dbReference>
<comment type="function">
    <text evidence="1">Thiol-specific peroxidase that catalyzes the reduction of hydrogen peroxide and organic hydroperoxides to water and alcohols, respectively. Plays a role in cell protection against oxidative stress by detoxifying peroxides and as sensor of hydrogen peroxide-mediated signaling events.</text>
</comment>
<dbReference type="GO" id="GO:0045454">
    <property type="term" value="P:cell redox homeostasis"/>
    <property type="evidence" value="ECO:0007669"/>
    <property type="project" value="TreeGrafter"/>
</dbReference>
<sequence>MDELPDVAATGVDGQPLRLLDLPRPLVVYFYPKDDTPGCTREAQDFSALADDFAAAGVHVLGVSRDSVAKHEKFTAKHDLRVALASDLDGQVTEAFGVWGEKQMYGRTYMGIERATFLFDRDGKLAGEWRKVKVPGHAVAVLEAARQL</sequence>
<comment type="catalytic activity">
    <reaction evidence="12">
        <text>a hydroperoxide + [thioredoxin]-dithiol = an alcohol + [thioredoxin]-disulfide + H2O</text>
        <dbReference type="Rhea" id="RHEA:62620"/>
        <dbReference type="Rhea" id="RHEA-COMP:10698"/>
        <dbReference type="Rhea" id="RHEA-COMP:10700"/>
        <dbReference type="ChEBI" id="CHEBI:15377"/>
        <dbReference type="ChEBI" id="CHEBI:29950"/>
        <dbReference type="ChEBI" id="CHEBI:30879"/>
        <dbReference type="ChEBI" id="CHEBI:35924"/>
        <dbReference type="ChEBI" id="CHEBI:50058"/>
        <dbReference type="EC" id="1.11.1.24"/>
    </reaction>
</comment>
<comment type="subunit">
    <text evidence="2">Monomer.</text>
</comment>
<dbReference type="PANTHER" id="PTHR42801:SF4">
    <property type="entry name" value="AHPC_TSA FAMILY PROTEIN"/>
    <property type="match status" value="1"/>
</dbReference>
<accession>A0A1H7Q8Z0</accession>
<dbReference type="GO" id="GO:0034599">
    <property type="term" value="P:cellular response to oxidative stress"/>
    <property type="evidence" value="ECO:0007669"/>
    <property type="project" value="TreeGrafter"/>
</dbReference>
<evidence type="ECO:0000313" key="14">
    <source>
        <dbReference type="EMBL" id="SEL44560.1"/>
    </source>
</evidence>
<dbReference type="GO" id="GO:0008379">
    <property type="term" value="F:thioredoxin peroxidase activity"/>
    <property type="evidence" value="ECO:0007669"/>
    <property type="project" value="TreeGrafter"/>
</dbReference>
<evidence type="ECO:0000256" key="11">
    <source>
        <dbReference type="ARBA" id="ARBA00042639"/>
    </source>
</evidence>
<dbReference type="STRING" id="1855283.SAMN05216382_2068"/>
<evidence type="ECO:0000256" key="2">
    <source>
        <dbReference type="ARBA" id="ARBA00011245"/>
    </source>
</evidence>
<keyword evidence="15" id="KW-1185">Reference proteome</keyword>
<evidence type="ECO:0000256" key="3">
    <source>
        <dbReference type="ARBA" id="ARBA00013017"/>
    </source>
</evidence>
<evidence type="ECO:0000256" key="1">
    <source>
        <dbReference type="ARBA" id="ARBA00003330"/>
    </source>
</evidence>
<evidence type="ECO:0000256" key="9">
    <source>
        <dbReference type="ARBA" id="ARBA00032824"/>
    </source>
</evidence>
<evidence type="ECO:0000313" key="15">
    <source>
        <dbReference type="Proteomes" id="UP000199214"/>
    </source>
</evidence>
<reference evidence="15" key="1">
    <citation type="submission" date="2016-10" db="EMBL/GenBank/DDBJ databases">
        <authorList>
            <person name="Varghese N."/>
            <person name="Submissions S."/>
        </authorList>
    </citation>
    <scope>NUCLEOTIDE SEQUENCE [LARGE SCALE GENOMIC DNA]</scope>
    <source>
        <strain evidence="15">JS21-1</strain>
    </source>
</reference>
<evidence type="ECO:0000256" key="6">
    <source>
        <dbReference type="ARBA" id="ARBA00023002"/>
    </source>
</evidence>
<evidence type="ECO:0000256" key="5">
    <source>
        <dbReference type="ARBA" id="ARBA00022862"/>
    </source>
</evidence>
<protein>
    <recommendedName>
        <fullName evidence="3">thioredoxin-dependent peroxiredoxin</fullName>
        <ecNumber evidence="3">1.11.1.24</ecNumber>
    </recommendedName>
    <alternativeName>
        <fullName evidence="9">Thioredoxin peroxidase</fullName>
    </alternativeName>
    <alternativeName>
        <fullName evidence="11">Thioredoxin-dependent peroxiredoxin Bcp</fullName>
    </alternativeName>
</protein>
<name>A0A1H7Q8Z0_9SPHN</name>